<reference evidence="1 3" key="1">
    <citation type="submission" date="2016-10" db="EMBL/GenBank/DDBJ databases">
        <authorList>
            <person name="Varghese N."/>
            <person name="Submissions S."/>
        </authorList>
    </citation>
    <scope>NUCLEOTIDE SEQUENCE [LARGE SCALE GENOMIC DNA]</scope>
    <source>
        <strain evidence="1 3">DSM 17835</strain>
    </source>
</reference>
<evidence type="ECO:0000313" key="4">
    <source>
        <dbReference type="Proteomes" id="UP000317951"/>
    </source>
</evidence>
<organism evidence="2 4">
    <name type="scientific">Pseudomonas extremaustralis</name>
    <dbReference type="NCBI Taxonomy" id="359110"/>
    <lineage>
        <taxon>Bacteria</taxon>
        <taxon>Pseudomonadati</taxon>
        <taxon>Pseudomonadota</taxon>
        <taxon>Gammaproteobacteria</taxon>
        <taxon>Pseudomonadales</taxon>
        <taxon>Pseudomonadaceae</taxon>
        <taxon>Pseudomonas</taxon>
    </lineage>
</organism>
<reference evidence="2 4" key="2">
    <citation type="submission" date="2019-06" db="EMBL/GenBank/DDBJ databases">
        <title>Pseudomonas bimorpha sp. nov. isolated from bovine raw milk and skim milk concentrate.</title>
        <authorList>
            <person name="Hofmann K."/>
            <person name="Huptas C."/>
            <person name="Doll E."/>
            <person name="Scherer S."/>
            <person name="Wenning M."/>
        </authorList>
    </citation>
    <scope>NUCLEOTIDE SEQUENCE [LARGE SCALE GENOMIC DNA]</scope>
    <source>
        <strain evidence="2 4">DSM 17835</strain>
    </source>
</reference>
<evidence type="ECO:0000313" key="2">
    <source>
        <dbReference type="EMBL" id="TWS01635.1"/>
    </source>
</evidence>
<name>A0A5C5Q7G2_9PSED</name>
<dbReference type="GeneID" id="78551909"/>
<dbReference type="OrthoDB" id="6169388at2"/>
<proteinExistence type="predicted"/>
<dbReference type="AlphaFoldDB" id="A0A5C5Q7G2"/>
<keyword evidence="3" id="KW-1185">Reference proteome</keyword>
<accession>A0A5C5Q7G2</accession>
<dbReference type="Proteomes" id="UP000317951">
    <property type="component" value="Unassembled WGS sequence"/>
</dbReference>
<evidence type="ECO:0000313" key="3">
    <source>
        <dbReference type="Proteomes" id="UP000182858"/>
    </source>
</evidence>
<dbReference type="RefSeq" id="WP_010566439.1">
    <property type="nucleotide sequence ID" value="NZ_LT629689.1"/>
</dbReference>
<sequence>MCDCRQNTERRLLEALPAQLPEGHKNLSARLTGYAIMLGDGVMVSRQVMPIDITYQLPTKAGVMKDKKQSMSMQANYCMFCGEKYDKDEPEASLA</sequence>
<dbReference type="EMBL" id="LT629689">
    <property type="protein sequence ID" value="SDE60853.1"/>
    <property type="molecule type" value="Genomic_DNA"/>
</dbReference>
<dbReference type="Proteomes" id="UP000182858">
    <property type="component" value="Chromosome I"/>
</dbReference>
<gene>
    <name evidence="2" type="ORF">FIV36_23670</name>
    <name evidence="1" type="ORF">SAMN05216591_0362</name>
</gene>
<dbReference type="EMBL" id="VFET01000025">
    <property type="protein sequence ID" value="TWS01635.1"/>
    <property type="molecule type" value="Genomic_DNA"/>
</dbReference>
<evidence type="ECO:0000313" key="1">
    <source>
        <dbReference type="EMBL" id="SDE60853.1"/>
    </source>
</evidence>
<protein>
    <submittedName>
        <fullName evidence="2">Uncharacterized protein</fullName>
    </submittedName>
</protein>